<comment type="caution">
    <text evidence="1">The sequence shown here is derived from an EMBL/GenBank/DDBJ whole genome shotgun (WGS) entry which is preliminary data.</text>
</comment>
<name>A0ABP6N597_9ACTN</name>
<gene>
    <name evidence="1" type="ORF">GCM10010466_29290</name>
</gene>
<reference evidence="2" key="1">
    <citation type="journal article" date="2019" name="Int. J. Syst. Evol. Microbiol.">
        <title>The Global Catalogue of Microorganisms (GCM) 10K type strain sequencing project: providing services to taxonomists for standard genome sequencing and annotation.</title>
        <authorList>
            <consortium name="The Broad Institute Genomics Platform"/>
            <consortium name="The Broad Institute Genome Sequencing Center for Infectious Disease"/>
            <person name="Wu L."/>
            <person name="Ma J."/>
        </authorList>
    </citation>
    <scope>NUCLEOTIDE SEQUENCE [LARGE SCALE GENOMIC DNA]</scope>
    <source>
        <strain evidence="2">JCM 9373</strain>
    </source>
</reference>
<proteinExistence type="predicted"/>
<protein>
    <submittedName>
        <fullName evidence="1">Uncharacterized protein</fullName>
    </submittedName>
</protein>
<accession>A0ABP6N597</accession>
<sequence>MLVTHADISATLGREISGDELARVGELINQVSDLVKAYCRRNFGRVEGDVYTVIAPNDQTLELPGSPVHEVTSVEIDGVPVTEWTRAGSTLWRRWGWTVRMFSDVPAEVRIVYTHGNDDVPGDVKAVICQEVARILESAPGLASETVGDESRSYADAVPVGLSKSAKAALNRYRRKAGTLSTR</sequence>
<organism evidence="1 2">
    <name type="scientific">Planomonospora alba</name>
    <dbReference type="NCBI Taxonomy" id="161354"/>
    <lineage>
        <taxon>Bacteria</taxon>
        <taxon>Bacillati</taxon>
        <taxon>Actinomycetota</taxon>
        <taxon>Actinomycetes</taxon>
        <taxon>Streptosporangiales</taxon>
        <taxon>Streptosporangiaceae</taxon>
        <taxon>Planomonospora</taxon>
    </lineage>
</organism>
<dbReference type="Gene3D" id="1.10.246.150">
    <property type="match status" value="1"/>
</dbReference>
<dbReference type="EMBL" id="BAAAUT010000021">
    <property type="protein sequence ID" value="GAA3136619.1"/>
    <property type="molecule type" value="Genomic_DNA"/>
</dbReference>
<keyword evidence="2" id="KW-1185">Reference proteome</keyword>
<dbReference type="Proteomes" id="UP001500320">
    <property type="component" value="Unassembled WGS sequence"/>
</dbReference>
<dbReference type="RefSeq" id="WP_344859727.1">
    <property type="nucleotide sequence ID" value="NZ_BAAAUT010000021.1"/>
</dbReference>
<dbReference type="InterPro" id="IPR053746">
    <property type="entry name" value="Viral_HT_Connector_Assembly"/>
</dbReference>
<evidence type="ECO:0000313" key="2">
    <source>
        <dbReference type="Proteomes" id="UP001500320"/>
    </source>
</evidence>
<evidence type="ECO:0000313" key="1">
    <source>
        <dbReference type="EMBL" id="GAA3136619.1"/>
    </source>
</evidence>